<feature type="region of interest" description="Disordered" evidence="1">
    <location>
        <begin position="229"/>
        <end position="252"/>
    </location>
</feature>
<evidence type="ECO:0000313" key="2">
    <source>
        <dbReference type="EMBL" id="GMT36507.1"/>
    </source>
</evidence>
<organism evidence="2 3">
    <name type="scientific">Pristionchus fissidentatus</name>
    <dbReference type="NCBI Taxonomy" id="1538716"/>
    <lineage>
        <taxon>Eukaryota</taxon>
        <taxon>Metazoa</taxon>
        <taxon>Ecdysozoa</taxon>
        <taxon>Nematoda</taxon>
        <taxon>Chromadorea</taxon>
        <taxon>Rhabditida</taxon>
        <taxon>Rhabditina</taxon>
        <taxon>Diplogasteromorpha</taxon>
        <taxon>Diplogasteroidea</taxon>
        <taxon>Neodiplogasteridae</taxon>
        <taxon>Pristionchus</taxon>
    </lineage>
</organism>
<comment type="caution">
    <text evidence="2">The sequence shown here is derived from an EMBL/GenBank/DDBJ whole genome shotgun (WGS) entry which is preliminary data.</text>
</comment>
<gene>
    <name evidence="2" type="ORF">PFISCL1PPCAC_27804</name>
</gene>
<dbReference type="EMBL" id="BTSY01000007">
    <property type="protein sequence ID" value="GMT36507.1"/>
    <property type="molecule type" value="Genomic_DNA"/>
</dbReference>
<proteinExistence type="predicted"/>
<protein>
    <submittedName>
        <fullName evidence="2">Uncharacterized protein</fullName>
    </submittedName>
</protein>
<reference evidence="2" key="1">
    <citation type="submission" date="2023-10" db="EMBL/GenBank/DDBJ databases">
        <title>Genome assembly of Pristionchus species.</title>
        <authorList>
            <person name="Yoshida K."/>
            <person name="Sommer R.J."/>
        </authorList>
    </citation>
    <scope>NUCLEOTIDE SEQUENCE</scope>
    <source>
        <strain evidence="2">RS5133</strain>
    </source>
</reference>
<dbReference type="Proteomes" id="UP001432322">
    <property type="component" value="Unassembled WGS sequence"/>
</dbReference>
<name>A0AAV5X2V3_9BILA</name>
<keyword evidence="3" id="KW-1185">Reference proteome</keyword>
<evidence type="ECO:0000313" key="3">
    <source>
        <dbReference type="Proteomes" id="UP001432322"/>
    </source>
</evidence>
<evidence type="ECO:0000256" key="1">
    <source>
        <dbReference type="SAM" id="MobiDB-lite"/>
    </source>
</evidence>
<sequence length="292" mass="34142">MSLLGDVRPKKRAQPSIVYTHRRPSLPDSQWECLHDAQFVCDTWELKELQYAIRLGAAGTKMQLDREDQVIKLFLVRIARSAFSKLDFANASGIWPDKNHPPTDVDIEKKIADLMGPVTKPKEFEDDPKKLRKLDAVKQWERRNPKSERTPIPGRQPVKKRLVSAALEIAREKMSTHQPWFQARPSSPPVDIAITRQMAALDVAGNPSDSLKRHEEDRERKMKRRMMERKMWEERDKAREAEEERQENERLHRIEARRMATIKADMLAARGFPTSSRRRSQRETDEVFEMNL</sequence>
<dbReference type="AlphaFoldDB" id="A0AAV5X2V3"/>
<feature type="region of interest" description="Disordered" evidence="1">
    <location>
        <begin position="266"/>
        <end position="292"/>
    </location>
</feature>
<accession>A0AAV5X2V3</accession>